<evidence type="ECO:0000313" key="1">
    <source>
        <dbReference type="EMBL" id="UUD36911.1"/>
    </source>
</evidence>
<organism evidence="1 2">
    <name type="scientific">Mycoplasmopsis equigenitalium</name>
    <dbReference type="NCBI Taxonomy" id="114883"/>
    <lineage>
        <taxon>Bacteria</taxon>
        <taxon>Bacillati</taxon>
        <taxon>Mycoplasmatota</taxon>
        <taxon>Mycoplasmoidales</taxon>
        <taxon>Metamycoplasmataceae</taxon>
        <taxon>Mycoplasmopsis</taxon>
    </lineage>
</organism>
<dbReference type="Gene3D" id="2.40.50.140">
    <property type="entry name" value="Nucleic acid-binding proteins"/>
    <property type="match status" value="1"/>
</dbReference>
<evidence type="ECO:0000313" key="2">
    <source>
        <dbReference type="Proteomes" id="UP001059576"/>
    </source>
</evidence>
<dbReference type="InterPro" id="IPR012340">
    <property type="entry name" value="NA-bd_OB-fold"/>
</dbReference>
<dbReference type="RefSeq" id="WP_129722827.1">
    <property type="nucleotide sequence ID" value="NZ_CP101808.1"/>
</dbReference>
<protein>
    <submittedName>
        <fullName evidence="1">Uncharacterized protein</fullName>
    </submittedName>
</protein>
<proteinExistence type="predicted"/>
<gene>
    <name evidence="1" type="ORF">NPA09_03365</name>
</gene>
<dbReference type="EMBL" id="CP101808">
    <property type="protein sequence ID" value="UUD36911.1"/>
    <property type="molecule type" value="Genomic_DNA"/>
</dbReference>
<accession>A0ABY5J300</accession>
<dbReference type="Proteomes" id="UP001059576">
    <property type="component" value="Chromosome"/>
</dbReference>
<sequence length="187" mass="21398">MIIKLSIDNNFKNHTIYKISNVKNKENLQIIKDNNFIGYVEEGNLVTVIDTNDSANKARFQLINELPKSIKNAFNEFSVKENDFYIYAKIAKKEQLKNSKLYGLEVEYKNNKYSILTNREDVIEGKKYWFGLAGAVLFDGSVLENTKINNVLSQGMILGEKSIYNIDSKRLLSERSDLDKLSKGING</sequence>
<name>A0ABY5J300_9BACT</name>
<dbReference type="SUPFAM" id="SSF50249">
    <property type="entry name" value="Nucleic acid-binding proteins"/>
    <property type="match status" value="1"/>
</dbReference>
<reference evidence="1" key="1">
    <citation type="submission" date="2022-07" db="EMBL/GenBank/DDBJ databases">
        <title>Complete genome of Mycoplasma equigenitalium type strain T37.</title>
        <authorList>
            <person name="Spergser J."/>
        </authorList>
    </citation>
    <scope>NUCLEOTIDE SEQUENCE</scope>
    <source>
        <strain evidence="1">T37</strain>
    </source>
</reference>
<keyword evidence="2" id="KW-1185">Reference proteome</keyword>